<evidence type="ECO:0000313" key="2">
    <source>
        <dbReference type="Proteomes" id="UP000620133"/>
    </source>
</evidence>
<dbReference type="RefSeq" id="WP_176239583.1">
    <property type="nucleotide sequence ID" value="NZ_AP024412.1"/>
</dbReference>
<proteinExistence type="predicted"/>
<dbReference type="KEGG" id="manr:MPAN_010130"/>
<dbReference type="Proteomes" id="UP000620133">
    <property type="component" value="Chromosome"/>
</dbReference>
<protein>
    <submittedName>
        <fullName evidence="1">Uncharacterized protein</fullName>
    </submittedName>
</protein>
<reference evidence="1" key="1">
    <citation type="submission" date="2021-01" db="EMBL/GenBank/DDBJ databases">
        <title>Draft genome sequence of Acholeplasmataceae bacterium strain Mahy22.</title>
        <authorList>
            <person name="Watanabe M."/>
            <person name="Kojima H."/>
            <person name="Fukui M."/>
        </authorList>
    </citation>
    <scope>NUCLEOTIDE SEQUENCE</scope>
    <source>
        <strain evidence="1">Mahy22</strain>
    </source>
</reference>
<accession>A0A7U9XVV2</accession>
<keyword evidence="2" id="KW-1185">Reference proteome</keyword>
<name>A0A7U9XVV2_9MOLU</name>
<organism evidence="1 2">
    <name type="scientific">Mariniplasma anaerobium</name>
    <dbReference type="NCBI Taxonomy" id="2735436"/>
    <lineage>
        <taxon>Bacteria</taxon>
        <taxon>Bacillati</taxon>
        <taxon>Mycoplasmatota</taxon>
        <taxon>Mollicutes</taxon>
        <taxon>Acholeplasmatales</taxon>
        <taxon>Acholeplasmataceae</taxon>
        <taxon>Mariniplasma</taxon>
    </lineage>
</organism>
<evidence type="ECO:0000313" key="1">
    <source>
        <dbReference type="EMBL" id="BCR36120.1"/>
    </source>
</evidence>
<sequence>MYPNSPNIRLKLLTMDLVQNSIGSSTYQLQHSKEVIGINFSITSNEYYESKRSNIKIDIALKIQSFLYDNSKYADISDVIYKIERTYQIGQFIELYLNKTKIRKSDVIGYA</sequence>
<dbReference type="EMBL" id="AP024412">
    <property type="protein sequence ID" value="BCR36120.1"/>
    <property type="molecule type" value="Genomic_DNA"/>
</dbReference>
<gene>
    <name evidence="1" type="ORF">MPAN_010130</name>
</gene>
<dbReference type="AlphaFoldDB" id="A0A7U9XVV2"/>